<evidence type="ECO:0000313" key="7">
    <source>
        <dbReference type="Proteomes" id="UP001155483"/>
    </source>
</evidence>
<dbReference type="Pfam" id="PF02518">
    <property type="entry name" value="HATPase_c"/>
    <property type="match status" value="1"/>
</dbReference>
<feature type="transmembrane region" description="Helical" evidence="4">
    <location>
        <begin position="166"/>
        <end position="189"/>
    </location>
</feature>
<dbReference type="PANTHER" id="PTHR43547:SF2">
    <property type="entry name" value="HYBRID SIGNAL TRANSDUCTION HISTIDINE KINASE C"/>
    <property type="match status" value="1"/>
</dbReference>
<reference evidence="6" key="2">
    <citation type="submission" date="2023-04" db="EMBL/GenBank/DDBJ databases">
        <title>Paracnuella aquatica gen. nov., sp. nov., a member of the family Chitinophagaceae isolated from a hot spring.</title>
        <authorList>
            <person name="Wang C."/>
        </authorList>
    </citation>
    <scope>NUCLEOTIDE SEQUENCE</scope>
    <source>
        <strain evidence="6">LB-8</strain>
    </source>
</reference>
<reference evidence="6" key="1">
    <citation type="submission" date="2022-09" db="EMBL/GenBank/DDBJ databases">
        <authorList>
            <person name="Yuan C."/>
            <person name="Ke Z."/>
        </authorList>
    </citation>
    <scope>NUCLEOTIDE SEQUENCE</scope>
    <source>
        <strain evidence="6">LB-8</strain>
    </source>
</reference>
<dbReference type="EC" id="2.7.13.3" evidence="2"/>
<dbReference type="InterPro" id="IPR036890">
    <property type="entry name" value="HATPase_C_sf"/>
</dbReference>
<dbReference type="PANTHER" id="PTHR43547">
    <property type="entry name" value="TWO-COMPONENT HISTIDINE KINASE"/>
    <property type="match status" value="1"/>
</dbReference>
<evidence type="ECO:0000256" key="2">
    <source>
        <dbReference type="ARBA" id="ARBA00012438"/>
    </source>
</evidence>
<feature type="domain" description="Histidine kinase" evidence="5">
    <location>
        <begin position="204"/>
        <end position="422"/>
    </location>
</feature>
<dbReference type="InterPro" id="IPR004358">
    <property type="entry name" value="Sig_transdc_His_kin-like_C"/>
</dbReference>
<keyword evidence="6" id="KW-0808">Transferase</keyword>
<evidence type="ECO:0000256" key="1">
    <source>
        <dbReference type="ARBA" id="ARBA00000085"/>
    </source>
</evidence>
<dbReference type="Proteomes" id="UP001155483">
    <property type="component" value="Unassembled WGS sequence"/>
</dbReference>
<dbReference type="InterPro" id="IPR036097">
    <property type="entry name" value="HisK_dim/P_sf"/>
</dbReference>
<dbReference type="PROSITE" id="PS50109">
    <property type="entry name" value="HIS_KIN"/>
    <property type="match status" value="1"/>
</dbReference>
<dbReference type="SMART" id="SM00387">
    <property type="entry name" value="HATPase_c"/>
    <property type="match status" value="1"/>
</dbReference>
<accession>A0A9X3B6A3</accession>
<dbReference type="InterPro" id="IPR003661">
    <property type="entry name" value="HisK_dim/P_dom"/>
</dbReference>
<dbReference type="EMBL" id="JAOTIF010000001">
    <property type="protein sequence ID" value="MCU7547715.1"/>
    <property type="molecule type" value="Genomic_DNA"/>
</dbReference>
<dbReference type="AlphaFoldDB" id="A0A9X3B6A3"/>
<comment type="caution">
    <text evidence="6">The sequence shown here is derived from an EMBL/GenBank/DDBJ whole genome shotgun (WGS) entry which is preliminary data.</text>
</comment>
<dbReference type="SUPFAM" id="SSF55874">
    <property type="entry name" value="ATPase domain of HSP90 chaperone/DNA topoisomerase II/histidine kinase"/>
    <property type="match status" value="1"/>
</dbReference>
<dbReference type="SMART" id="SM00388">
    <property type="entry name" value="HisKA"/>
    <property type="match status" value="1"/>
</dbReference>
<organism evidence="6 7">
    <name type="scientific">Paraflavisolibacter caeni</name>
    <dbReference type="NCBI Taxonomy" id="2982496"/>
    <lineage>
        <taxon>Bacteria</taxon>
        <taxon>Pseudomonadati</taxon>
        <taxon>Bacteroidota</taxon>
        <taxon>Chitinophagia</taxon>
        <taxon>Chitinophagales</taxon>
        <taxon>Chitinophagaceae</taxon>
        <taxon>Paraflavisolibacter</taxon>
    </lineage>
</organism>
<keyword evidence="3" id="KW-0597">Phosphoprotein</keyword>
<dbReference type="Gene3D" id="3.30.565.10">
    <property type="entry name" value="Histidine kinase-like ATPase, C-terminal domain"/>
    <property type="match status" value="1"/>
</dbReference>
<dbReference type="Gene3D" id="1.10.287.130">
    <property type="match status" value="1"/>
</dbReference>
<dbReference type="PRINTS" id="PR00344">
    <property type="entry name" value="BCTRLSENSOR"/>
</dbReference>
<evidence type="ECO:0000256" key="4">
    <source>
        <dbReference type="SAM" id="Phobius"/>
    </source>
</evidence>
<dbReference type="SUPFAM" id="SSF47384">
    <property type="entry name" value="Homodimeric domain of signal transducing histidine kinase"/>
    <property type="match status" value="1"/>
</dbReference>
<name>A0A9X3B6A3_9BACT</name>
<dbReference type="GO" id="GO:0000155">
    <property type="term" value="F:phosphorelay sensor kinase activity"/>
    <property type="evidence" value="ECO:0007669"/>
    <property type="project" value="InterPro"/>
</dbReference>
<dbReference type="CDD" id="cd00075">
    <property type="entry name" value="HATPase"/>
    <property type="match status" value="1"/>
</dbReference>
<evidence type="ECO:0000259" key="5">
    <source>
        <dbReference type="PROSITE" id="PS50109"/>
    </source>
</evidence>
<evidence type="ECO:0000313" key="6">
    <source>
        <dbReference type="EMBL" id="MCU7547715.1"/>
    </source>
</evidence>
<dbReference type="RefSeq" id="WP_279295161.1">
    <property type="nucleotide sequence ID" value="NZ_JAOTIF010000001.1"/>
</dbReference>
<keyword evidence="4" id="KW-0812">Transmembrane</keyword>
<dbReference type="CDD" id="cd00082">
    <property type="entry name" value="HisKA"/>
    <property type="match status" value="1"/>
</dbReference>
<protein>
    <recommendedName>
        <fullName evidence="2">histidine kinase</fullName>
        <ecNumber evidence="2">2.7.13.3</ecNumber>
    </recommendedName>
</protein>
<dbReference type="Pfam" id="PF00512">
    <property type="entry name" value="HisKA"/>
    <property type="match status" value="1"/>
</dbReference>
<keyword evidence="7" id="KW-1185">Reference proteome</keyword>
<keyword evidence="4" id="KW-1133">Transmembrane helix</keyword>
<dbReference type="InterPro" id="IPR005467">
    <property type="entry name" value="His_kinase_dom"/>
</dbReference>
<dbReference type="InterPro" id="IPR003594">
    <property type="entry name" value="HATPase_dom"/>
</dbReference>
<keyword evidence="6" id="KW-0418">Kinase</keyword>
<gene>
    <name evidence="6" type="ORF">OCK74_01255</name>
</gene>
<feature type="transmembrane region" description="Helical" evidence="4">
    <location>
        <begin position="12"/>
        <end position="30"/>
    </location>
</feature>
<sequence length="426" mass="49148">MILRSQTIRLTIFISTLVIAAIIIFQLIWLKKVYNFEQKEFDHSIAKAVRNFYDDINSDIDPATLLSDLIWRKNSQTYFVRITEPVNNDSLAYYMHAELEDENIFTDCFMGVYSSRLRRYVFQAFLPSATSKNAYKVELPLSNETYPHITLFFPHRQQYILSLMNFWLITSALLLVVLILFGGSLYYFYQQKFLNETQKDFINNFTHEFKTPVSVINLAAETLENPEIGNRPERLLKYAGIVKYQGKYLQDQIERLLHYAYAESNHLKLNKAEVFLHPVIEKSLDNLGPLISDKKATIELHLDAVNDKVLSDRGYLLIVVTNLIENALKYAEHPKLIISTNNENKTFVLSIKDNGKGIEHKHLHKIFKKFYRVTNGEQSPGRGFGLGLPFVKRIIDAHGGKISVESIPEVGSNFIIKLPNGIGFRK</sequence>
<keyword evidence="4" id="KW-0472">Membrane</keyword>
<evidence type="ECO:0000256" key="3">
    <source>
        <dbReference type="ARBA" id="ARBA00022553"/>
    </source>
</evidence>
<comment type="catalytic activity">
    <reaction evidence="1">
        <text>ATP + protein L-histidine = ADP + protein N-phospho-L-histidine.</text>
        <dbReference type="EC" id="2.7.13.3"/>
    </reaction>
</comment>
<proteinExistence type="predicted"/>